<organism evidence="4 5">
    <name type="scientific">Desulfosarcina ovata subsp. ovata</name>
    <dbReference type="NCBI Taxonomy" id="2752305"/>
    <lineage>
        <taxon>Bacteria</taxon>
        <taxon>Pseudomonadati</taxon>
        <taxon>Thermodesulfobacteriota</taxon>
        <taxon>Desulfobacteria</taxon>
        <taxon>Desulfobacterales</taxon>
        <taxon>Desulfosarcinaceae</taxon>
        <taxon>Desulfosarcina</taxon>
    </lineage>
</organism>
<sequence length="472" mass="50283">MNDFSWMAAWELAQHMAGKSISPLEVMQATVDRIERINPNLNAFALLGIEAALNEARTMTERIVAGKPVGPMAGLPLGVKDLEDAAGLVTSYGSIPFKNNLTMADSIQVARLKAAGAIVVGKTNVPEFGFTGFTKNRLYGVTRNPWNRQRTPGGSSGGAAAAISAGLVPLCTGSDAGGSIRIPASYCGCFGIKPSFGRIPLGPSPVVSGSAMTVAGPLTRTVRDAALYLDCTAGVHPADPYALPDPTASYLATIDDLPKRLRIAFSPDLGYARVQREVMANVEQAVDAFKGMGHTVERWAGSLPDVGEAWSTLIATDIYAQLGDLSEEDRETIGRTLLAAVDRTRHLTVAELTIMQRLRAELNRRLETLFESFDLLLTPTMPTEAFDAGGPPPAEIDGHPIPLLGAVAFTYPFNLSGHPAATVPAGLTPTGLPVGLQIVGPRHQDDRVLQASRAYERARPWKDQRPGDLTKP</sequence>
<evidence type="ECO:0000256" key="2">
    <source>
        <dbReference type="SAM" id="MobiDB-lite"/>
    </source>
</evidence>
<dbReference type="InterPro" id="IPR000120">
    <property type="entry name" value="Amidase"/>
</dbReference>
<gene>
    <name evidence="4" type="ORF">DSCOOX_43070</name>
</gene>
<name>A0A5K8AEW2_9BACT</name>
<evidence type="ECO:0000313" key="5">
    <source>
        <dbReference type="Proteomes" id="UP000422108"/>
    </source>
</evidence>
<dbReference type="Proteomes" id="UP000422108">
    <property type="component" value="Chromosome"/>
</dbReference>
<evidence type="ECO:0000259" key="3">
    <source>
        <dbReference type="Pfam" id="PF01425"/>
    </source>
</evidence>
<dbReference type="RefSeq" id="WP_155312092.1">
    <property type="nucleotide sequence ID" value="NZ_AP021879.1"/>
</dbReference>
<dbReference type="EMBL" id="AP021879">
    <property type="protein sequence ID" value="BBO91127.1"/>
    <property type="molecule type" value="Genomic_DNA"/>
</dbReference>
<dbReference type="Pfam" id="PF01425">
    <property type="entry name" value="Amidase"/>
    <property type="match status" value="1"/>
</dbReference>
<feature type="region of interest" description="Disordered" evidence="2">
    <location>
        <begin position="452"/>
        <end position="472"/>
    </location>
</feature>
<accession>A0A5K8AEW2</accession>
<dbReference type="AlphaFoldDB" id="A0A5K8AEW2"/>
<proteinExistence type="inferred from homology"/>
<evidence type="ECO:0000313" key="4">
    <source>
        <dbReference type="EMBL" id="BBO91127.1"/>
    </source>
</evidence>
<dbReference type="GO" id="GO:0003824">
    <property type="term" value="F:catalytic activity"/>
    <property type="evidence" value="ECO:0007669"/>
    <property type="project" value="InterPro"/>
</dbReference>
<keyword evidence="5" id="KW-1185">Reference proteome</keyword>
<dbReference type="SUPFAM" id="SSF75304">
    <property type="entry name" value="Amidase signature (AS) enzymes"/>
    <property type="match status" value="1"/>
</dbReference>
<protein>
    <submittedName>
        <fullName evidence="4">Amidase</fullName>
    </submittedName>
</protein>
<evidence type="ECO:0000256" key="1">
    <source>
        <dbReference type="ARBA" id="ARBA00009199"/>
    </source>
</evidence>
<feature type="domain" description="Amidase" evidence="3">
    <location>
        <begin position="25"/>
        <end position="449"/>
    </location>
</feature>
<dbReference type="InterPro" id="IPR023631">
    <property type="entry name" value="Amidase_dom"/>
</dbReference>
<dbReference type="PANTHER" id="PTHR11895:SF7">
    <property type="entry name" value="GLUTAMYL-TRNA(GLN) AMIDOTRANSFERASE SUBUNIT A, MITOCHONDRIAL"/>
    <property type="match status" value="1"/>
</dbReference>
<reference evidence="4 5" key="1">
    <citation type="submission" date="2019-11" db="EMBL/GenBank/DDBJ databases">
        <title>Comparative genomics of hydrocarbon-degrading Desulfosarcina strains.</title>
        <authorList>
            <person name="Watanabe M."/>
            <person name="Kojima H."/>
            <person name="Fukui M."/>
        </authorList>
    </citation>
    <scope>NUCLEOTIDE SEQUENCE [LARGE SCALE GENOMIC DNA]</scope>
    <source>
        <strain evidence="5">oXyS1</strain>
    </source>
</reference>
<dbReference type="PANTHER" id="PTHR11895">
    <property type="entry name" value="TRANSAMIDASE"/>
    <property type="match status" value="1"/>
</dbReference>
<dbReference type="Gene3D" id="3.90.1300.10">
    <property type="entry name" value="Amidase signature (AS) domain"/>
    <property type="match status" value="1"/>
</dbReference>
<dbReference type="InterPro" id="IPR036928">
    <property type="entry name" value="AS_sf"/>
</dbReference>
<comment type="similarity">
    <text evidence="1">Belongs to the amidase family.</text>
</comment>